<dbReference type="Proteomes" id="UP001569904">
    <property type="component" value="Unassembled WGS sequence"/>
</dbReference>
<dbReference type="InterPro" id="IPR051016">
    <property type="entry name" value="Diverse_Substrate_AcTransf"/>
</dbReference>
<dbReference type="PROSITE" id="PS51186">
    <property type="entry name" value="GNAT"/>
    <property type="match status" value="1"/>
</dbReference>
<dbReference type="Gene3D" id="3.40.630.30">
    <property type="match status" value="1"/>
</dbReference>
<evidence type="ECO:0000313" key="5">
    <source>
        <dbReference type="EMBL" id="MFA1552623.1"/>
    </source>
</evidence>
<dbReference type="PANTHER" id="PTHR10545:SF29">
    <property type="entry name" value="GH14572P-RELATED"/>
    <property type="match status" value="1"/>
</dbReference>
<evidence type="ECO:0000256" key="2">
    <source>
        <dbReference type="ARBA" id="ARBA00023315"/>
    </source>
</evidence>
<feature type="domain" description="N-acetyltransferase" evidence="4">
    <location>
        <begin position="17"/>
        <end position="172"/>
    </location>
</feature>
<organism evidence="5 6">
    <name type="scientific">Actinomadura chokoriensis</name>
    <dbReference type="NCBI Taxonomy" id="454156"/>
    <lineage>
        <taxon>Bacteria</taxon>
        <taxon>Bacillati</taxon>
        <taxon>Actinomycetota</taxon>
        <taxon>Actinomycetes</taxon>
        <taxon>Streptosporangiales</taxon>
        <taxon>Thermomonosporaceae</taxon>
        <taxon>Actinomadura</taxon>
    </lineage>
</organism>
<dbReference type="InterPro" id="IPR016181">
    <property type="entry name" value="Acyl_CoA_acyltransferase"/>
</dbReference>
<dbReference type="SUPFAM" id="SSF55729">
    <property type="entry name" value="Acyl-CoA N-acyltransferases (Nat)"/>
    <property type="match status" value="1"/>
</dbReference>
<keyword evidence="3" id="KW-0175">Coiled coil</keyword>
<name>A0ABV4QPU5_9ACTN</name>
<dbReference type="Pfam" id="PF00583">
    <property type="entry name" value="Acetyltransf_1"/>
    <property type="match status" value="1"/>
</dbReference>
<proteinExistence type="predicted"/>
<keyword evidence="2" id="KW-0012">Acyltransferase</keyword>
<dbReference type="CDD" id="cd04301">
    <property type="entry name" value="NAT_SF"/>
    <property type="match status" value="1"/>
</dbReference>
<feature type="coiled-coil region" evidence="3">
    <location>
        <begin position="30"/>
        <end position="57"/>
    </location>
</feature>
<gene>
    <name evidence="5" type="ORF">SM436_02855</name>
</gene>
<evidence type="ECO:0000256" key="3">
    <source>
        <dbReference type="SAM" id="Coils"/>
    </source>
</evidence>
<keyword evidence="6" id="KW-1185">Reference proteome</keyword>
<protein>
    <submittedName>
        <fullName evidence="5">GNAT family N-acetyltransferase</fullName>
    </submittedName>
</protein>
<accession>A0ABV4QPU5</accession>
<evidence type="ECO:0000259" key="4">
    <source>
        <dbReference type="PROSITE" id="PS51186"/>
    </source>
</evidence>
<evidence type="ECO:0000313" key="6">
    <source>
        <dbReference type="Proteomes" id="UP001569904"/>
    </source>
</evidence>
<reference evidence="5 6" key="1">
    <citation type="submission" date="2023-11" db="EMBL/GenBank/DDBJ databases">
        <title>Actinomadura monticuli sp. nov., isolated from volcanic ash.</title>
        <authorList>
            <person name="Lee S.D."/>
            <person name="Yang H."/>
            <person name="Kim I.S."/>
        </authorList>
    </citation>
    <scope>NUCLEOTIDE SEQUENCE [LARGE SCALE GENOMIC DNA]</scope>
    <source>
        <strain evidence="5 6">DSM 45346</strain>
    </source>
</reference>
<keyword evidence="1" id="KW-0808">Transferase</keyword>
<dbReference type="EMBL" id="JAXCEH010000001">
    <property type="protein sequence ID" value="MFA1552623.1"/>
    <property type="molecule type" value="Genomic_DNA"/>
</dbReference>
<dbReference type="PANTHER" id="PTHR10545">
    <property type="entry name" value="DIAMINE N-ACETYLTRANSFERASE"/>
    <property type="match status" value="1"/>
</dbReference>
<sequence length="173" mass="19890">MRALAASRRRRSINLPPVIRYATPDDVPSILRLIRELASYERALHEVKATEEQLRERLFGDDPKVFAHVVEHDGRVVGFAMWFLTFSTWNGTHGIYLEDLFVEPDVRGHGYGKALLTELTRIADDRGYERVEWAVLTWNKPAIGFYESLGARPQDEWMVYRLTGDALTKAARS</sequence>
<dbReference type="InterPro" id="IPR000182">
    <property type="entry name" value="GNAT_dom"/>
</dbReference>
<evidence type="ECO:0000256" key="1">
    <source>
        <dbReference type="ARBA" id="ARBA00022679"/>
    </source>
</evidence>
<comment type="caution">
    <text evidence="5">The sequence shown here is derived from an EMBL/GenBank/DDBJ whole genome shotgun (WGS) entry which is preliminary data.</text>
</comment>